<evidence type="ECO:0000256" key="1">
    <source>
        <dbReference type="ARBA" id="ARBA00017922"/>
    </source>
</evidence>
<keyword evidence="5" id="KW-1185">Reference proteome</keyword>
<dbReference type="EMBL" id="JAVCAP010000014">
    <property type="protein sequence ID" value="MDP8567774.1"/>
    <property type="molecule type" value="Genomic_DNA"/>
</dbReference>
<dbReference type="InterPro" id="IPR014274">
    <property type="entry name" value="PPIase_EpsD"/>
</dbReference>
<sequence length="308" mass="34439">MKVLMNKFLFYIFLMLVLAGCQNKEAKETGSQVLAKVNGDEITIHLLNTELKRVQGPQSGAQDIQKKMLGSVIDRQLLVQEAIKLNLDRTPEVVQLLDIARAQIYAQAYLSRKSSTLASATKQEIQQFMAEHPAIFSDRKLFTTSDVIFLNDTEKVNYNELQTLFTNNGELKKWLNNHQIKFETVEEHLPTEALPAKALPLASNIKQGDLLFMHDENRIVAREVTNVTVFPLAPEQATAMASKAINARKQQQLIMDEILRLKKLAKIEILNDSLAPDDALSISTDAGSSLLNESEKSSTVIEHGLKGL</sequence>
<dbReference type="RefSeq" id="WP_306389485.1">
    <property type="nucleotide sequence ID" value="NZ_JAVCAP010000014.1"/>
</dbReference>
<dbReference type="Gene3D" id="1.10.8.1040">
    <property type="match status" value="1"/>
</dbReference>
<keyword evidence="2 3" id="KW-0732">Signal</keyword>
<dbReference type="NCBIfam" id="TIGR02925">
    <property type="entry name" value="cis_trans_EpsD"/>
    <property type="match status" value="1"/>
</dbReference>
<protein>
    <recommendedName>
        <fullName evidence="1">Type IV secretion system putative lipoprotein virB7</fullName>
    </recommendedName>
</protein>
<evidence type="ECO:0000313" key="5">
    <source>
        <dbReference type="Proteomes" id="UP001225906"/>
    </source>
</evidence>
<dbReference type="Proteomes" id="UP001225906">
    <property type="component" value="Unassembled WGS sequence"/>
</dbReference>
<reference evidence="5" key="1">
    <citation type="journal article" date="2019" name="Int. J. Syst. Evol. Microbiol.">
        <title>The Global Catalogue of Microorganisms (GCM) 10K type strain sequencing project: providing services to taxonomists for standard genome sequencing and annotation.</title>
        <authorList>
            <consortium name="The Broad Institute Genomics Platform"/>
            <consortium name="The Broad Institute Genome Sequencing Center for Infectious Disease"/>
            <person name="Wu L."/>
            <person name="Ma J."/>
        </authorList>
    </citation>
    <scope>NUCLEOTIDE SEQUENCE [LARGE SCALE GENOMIC DNA]</scope>
    <source>
        <strain evidence="5">VKM B-3159</strain>
    </source>
</reference>
<feature type="signal peptide" evidence="3">
    <location>
        <begin position="1"/>
        <end position="26"/>
    </location>
</feature>
<name>A0ABT9JTG9_9PROT</name>
<accession>A0ABT9JTG9</accession>
<comment type="caution">
    <text evidence="4">The sequence shown here is derived from an EMBL/GenBank/DDBJ whole genome shotgun (WGS) entry which is preliminary data.</text>
</comment>
<dbReference type="InterPro" id="IPR012640">
    <property type="entry name" value="Membr_lipoprot_lipid_attach_CS"/>
</dbReference>
<evidence type="ECO:0000256" key="3">
    <source>
        <dbReference type="SAM" id="SignalP"/>
    </source>
</evidence>
<dbReference type="GO" id="GO:0003755">
    <property type="term" value="F:peptidyl-prolyl cis-trans isomerase activity"/>
    <property type="evidence" value="ECO:0007669"/>
    <property type="project" value="UniProtKB-EC"/>
</dbReference>
<evidence type="ECO:0000313" key="4">
    <source>
        <dbReference type="EMBL" id="MDP8567774.1"/>
    </source>
</evidence>
<dbReference type="PROSITE" id="PS51257">
    <property type="entry name" value="PROKAR_LIPOPROTEIN"/>
    <property type="match status" value="1"/>
</dbReference>
<feature type="chain" id="PRO_5045134181" description="Type IV secretion system putative lipoprotein virB7" evidence="3">
    <location>
        <begin position="27"/>
        <end position="308"/>
    </location>
</feature>
<dbReference type="InterPro" id="IPR027304">
    <property type="entry name" value="Trigger_fact/SurA_dom_sf"/>
</dbReference>
<dbReference type="Pfam" id="PF08139">
    <property type="entry name" value="LPAM_1"/>
    <property type="match status" value="1"/>
</dbReference>
<gene>
    <name evidence="4" type="ORF">Q9291_07920</name>
</gene>
<organism evidence="4 5">
    <name type="scientific">Methylophilus aquaticus</name>
    <dbReference type="NCBI Taxonomy" id="1971610"/>
    <lineage>
        <taxon>Bacteria</taxon>
        <taxon>Pseudomonadati</taxon>
        <taxon>Pseudomonadota</taxon>
        <taxon>Betaproteobacteria</taxon>
        <taxon>Nitrosomonadales</taxon>
        <taxon>Methylophilaceae</taxon>
        <taxon>Methylophilus</taxon>
    </lineage>
</organism>
<keyword evidence="4" id="KW-0413">Isomerase</keyword>
<proteinExistence type="predicted"/>
<dbReference type="SUPFAM" id="SSF109998">
    <property type="entry name" value="Triger factor/SurA peptide-binding domain-like"/>
    <property type="match status" value="1"/>
</dbReference>
<evidence type="ECO:0000256" key="2">
    <source>
        <dbReference type="ARBA" id="ARBA00022729"/>
    </source>
</evidence>